<evidence type="ECO:0000313" key="2">
    <source>
        <dbReference type="Proteomes" id="UP000288805"/>
    </source>
</evidence>
<gene>
    <name evidence="1" type="ORF">CK203_107383</name>
</gene>
<dbReference type="SUPFAM" id="SSF56672">
    <property type="entry name" value="DNA/RNA polymerases"/>
    <property type="match status" value="1"/>
</dbReference>
<comment type="caution">
    <text evidence="1">The sequence shown here is derived from an EMBL/GenBank/DDBJ whole genome shotgun (WGS) entry which is preliminary data.</text>
</comment>
<accession>A0A438ECJ7</accession>
<dbReference type="InterPro" id="IPR036397">
    <property type="entry name" value="RNaseH_sf"/>
</dbReference>
<dbReference type="EMBL" id="QGNW01001329">
    <property type="protein sequence ID" value="RVW45382.1"/>
    <property type="molecule type" value="Genomic_DNA"/>
</dbReference>
<evidence type="ECO:0008006" key="3">
    <source>
        <dbReference type="Google" id="ProtNLM"/>
    </source>
</evidence>
<dbReference type="PANTHER" id="PTHR48475">
    <property type="entry name" value="RIBONUCLEASE H"/>
    <property type="match status" value="1"/>
</dbReference>
<dbReference type="Gene3D" id="3.30.420.10">
    <property type="entry name" value="Ribonuclease H-like superfamily/Ribonuclease H"/>
    <property type="match status" value="1"/>
</dbReference>
<protein>
    <recommendedName>
        <fullName evidence="3">RNase H type-1 domain-containing protein</fullName>
    </recommendedName>
</protein>
<reference evidence="1 2" key="1">
    <citation type="journal article" date="2018" name="PLoS Genet.">
        <title>Population sequencing reveals clonal diversity and ancestral inbreeding in the grapevine cultivar Chardonnay.</title>
        <authorList>
            <person name="Roach M.J."/>
            <person name="Johnson D.L."/>
            <person name="Bohlmann J."/>
            <person name="van Vuuren H.J."/>
            <person name="Jones S.J."/>
            <person name="Pretorius I.S."/>
            <person name="Schmidt S.A."/>
            <person name="Borneman A.R."/>
        </authorList>
    </citation>
    <scope>NUCLEOTIDE SEQUENCE [LARGE SCALE GENOMIC DNA]</scope>
    <source>
        <strain evidence="2">cv. Chardonnay</strain>
        <tissue evidence="1">Leaf</tissue>
    </source>
</reference>
<dbReference type="PANTHER" id="PTHR48475:SF1">
    <property type="entry name" value="RNASE H TYPE-1 DOMAIN-CONTAINING PROTEIN"/>
    <property type="match status" value="1"/>
</dbReference>
<dbReference type="Proteomes" id="UP000288805">
    <property type="component" value="Unassembled WGS sequence"/>
</dbReference>
<dbReference type="InterPro" id="IPR012337">
    <property type="entry name" value="RNaseH-like_sf"/>
</dbReference>
<organism evidence="1 2">
    <name type="scientific">Vitis vinifera</name>
    <name type="common">Grape</name>
    <dbReference type="NCBI Taxonomy" id="29760"/>
    <lineage>
        <taxon>Eukaryota</taxon>
        <taxon>Viridiplantae</taxon>
        <taxon>Streptophyta</taxon>
        <taxon>Embryophyta</taxon>
        <taxon>Tracheophyta</taxon>
        <taxon>Spermatophyta</taxon>
        <taxon>Magnoliopsida</taxon>
        <taxon>eudicotyledons</taxon>
        <taxon>Gunneridae</taxon>
        <taxon>Pentapetalae</taxon>
        <taxon>rosids</taxon>
        <taxon>Vitales</taxon>
        <taxon>Vitaceae</taxon>
        <taxon>Viteae</taxon>
        <taxon>Vitis</taxon>
    </lineage>
</organism>
<dbReference type="Gene3D" id="3.10.10.10">
    <property type="entry name" value="HIV Type 1 Reverse Transcriptase, subunit A, domain 1"/>
    <property type="match status" value="1"/>
</dbReference>
<evidence type="ECO:0000313" key="1">
    <source>
        <dbReference type="EMBL" id="RVW45382.1"/>
    </source>
</evidence>
<proteinExistence type="predicted"/>
<dbReference type="SUPFAM" id="SSF53098">
    <property type="entry name" value="Ribonuclease H-like"/>
    <property type="match status" value="1"/>
</dbReference>
<dbReference type="GO" id="GO:0003676">
    <property type="term" value="F:nucleic acid binding"/>
    <property type="evidence" value="ECO:0007669"/>
    <property type="project" value="InterPro"/>
</dbReference>
<dbReference type="AlphaFoldDB" id="A0A438ECJ7"/>
<name>A0A438ECJ7_VITVI</name>
<sequence length="704" mass="79555">MPSSPGRANIFSLCFPDEDFDYGLIVDSRGRHDGVTFDDAYTDEMDMIGISHILDAIPQRPRSAFDLFGVSMLQIDGDDSITDVATSSFISVEGASDPVDPPLFFYFMSRFVIHYDVMFDGNNNDMSLFEYLPMSQHFPLIAPQAPTTTIHDIHDVGDPNDPLSVDFGTSDQPKELKIGSSLSLDERSKLINLLRSYLDVFTWSYEDMLGLDPSIVQHHLPILPHDRPYPEWLANVIPVPKKDHKILMALEDMEKRSFITEWGTYCYRVMPFGLKNAGATDQRAATTLFHDMMHKDVEAYLNPKKSTFGVTSGKLLGHIVSECGIEFDLKKIRVILNMPTPRTKSEIRGFLSRVSSVSIFVSFKHGFRVHVSSTRRLKEGASHLLPERLRHYMIEYSIRLIPRWDLLRCLFDRPVLTGRLMRWLVLLTKFDIQPIDDDFPDEQFVLVASIAGWCLYFDGGTNQSGFGIGILLISPLEYEACIIGLKTALDLGVKQLEIHRDSNLVIQHTQGILRTREEKLKTLPCLLGLIPTGMTMQPLLIETRFTSAYCCLIGDIENQVELPWYHDIHQFLAYDAYPKSAIAKDRRALRQLATGFVISGDALYRRSSDGMLLLCIDQVTIDRVMREVHVGVCGPHMRGHMLAHGDLICVPSSKLHALTSPWPFSAWGVDVIEKVSPKSSSGHEYILVTIDFSPNGWRPLLMLA</sequence>
<dbReference type="InterPro" id="IPR043502">
    <property type="entry name" value="DNA/RNA_pol_sf"/>
</dbReference>